<comment type="caution">
    <text evidence="2">The sequence shown here is derived from an EMBL/GenBank/DDBJ whole genome shotgun (WGS) entry which is preliminary data.</text>
</comment>
<reference evidence="2" key="1">
    <citation type="submission" date="2023-02" db="EMBL/GenBank/DDBJ databases">
        <title>Genome of toxic invasive species Heracleum sosnowskyi carries increased number of genes despite the absence of recent whole-genome duplications.</title>
        <authorList>
            <person name="Schelkunov M."/>
            <person name="Shtratnikova V."/>
            <person name="Makarenko M."/>
            <person name="Klepikova A."/>
            <person name="Omelchenko D."/>
            <person name="Novikova G."/>
            <person name="Obukhova E."/>
            <person name="Bogdanov V."/>
            <person name="Penin A."/>
            <person name="Logacheva M."/>
        </authorList>
    </citation>
    <scope>NUCLEOTIDE SEQUENCE</scope>
    <source>
        <strain evidence="2">Hsosn_3</strain>
        <tissue evidence="2">Leaf</tissue>
    </source>
</reference>
<name>A0AAD8MS57_9APIA</name>
<dbReference type="PROSITE" id="PS50088">
    <property type="entry name" value="ANK_REPEAT"/>
    <property type="match status" value="2"/>
</dbReference>
<feature type="repeat" description="ANK" evidence="1">
    <location>
        <begin position="70"/>
        <end position="91"/>
    </location>
</feature>
<dbReference type="PROSITE" id="PS50297">
    <property type="entry name" value="ANK_REP_REGION"/>
    <property type="match status" value="2"/>
</dbReference>
<dbReference type="Proteomes" id="UP001237642">
    <property type="component" value="Unassembled WGS sequence"/>
</dbReference>
<dbReference type="SMART" id="SM00248">
    <property type="entry name" value="ANK"/>
    <property type="match status" value="6"/>
</dbReference>
<accession>A0AAD8MS57</accession>
<sequence>MNHMDFYLYDAVINDNVDVLKELEGKLSVGNQRTPTDSTVLHLACQYGSIQCVEEILNVYDSLLLKLDSRGETGLHLAAREGHYDVVEALIIKAKSSLLQPDHFQNTSSTVVQILIRLANVEFETALHAAVRYTHNNVVQLLITHDPKHSHPHNMYSETPLYLASIRGDTQIITTILPSADKSVAYLVDKEYKRTALHVATDRGNVRVMKELVKYIPDCLEIVDVGGRNILHIAMKQGQKEMIRFILSQGSRAINKLLIQRDKEGNTPLHFIAKFGCYVRELMDLREVDWEVLNHKNLTPLDLLDTVLDTNYLLTQVRIRTHLITHAKARTHKELWHTLKDPYDEKPDIEKGTADAIKKEKMNQELVEFLLQNSSLPLKNSNRMI</sequence>
<dbReference type="SUPFAM" id="SSF48403">
    <property type="entry name" value="Ankyrin repeat"/>
    <property type="match status" value="1"/>
</dbReference>
<dbReference type="Gene3D" id="1.25.40.20">
    <property type="entry name" value="Ankyrin repeat-containing domain"/>
    <property type="match status" value="2"/>
</dbReference>
<gene>
    <name evidence="2" type="ORF">POM88_020732</name>
</gene>
<dbReference type="AlphaFoldDB" id="A0AAD8MS57"/>
<protein>
    <submittedName>
        <fullName evidence="2">Uncharacterized protein</fullName>
    </submittedName>
</protein>
<evidence type="ECO:0000313" key="2">
    <source>
        <dbReference type="EMBL" id="KAK1382997.1"/>
    </source>
</evidence>
<keyword evidence="1" id="KW-0040">ANK repeat</keyword>
<dbReference type="PANTHER" id="PTHR24121">
    <property type="entry name" value="NO MECHANORECEPTOR POTENTIAL C, ISOFORM D-RELATED"/>
    <property type="match status" value="1"/>
</dbReference>
<proteinExistence type="predicted"/>
<dbReference type="InterPro" id="IPR036770">
    <property type="entry name" value="Ankyrin_rpt-contain_sf"/>
</dbReference>
<dbReference type="InterPro" id="IPR002110">
    <property type="entry name" value="Ankyrin_rpt"/>
</dbReference>
<dbReference type="Pfam" id="PF12796">
    <property type="entry name" value="Ank_2"/>
    <property type="match status" value="3"/>
</dbReference>
<dbReference type="EMBL" id="JAUIZM010000005">
    <property type="protein sequence ID" value="KAK1382997.1"/>
    <property type="molecule type" value="Genomic_DNA"/>
</dbReference>
<feature type="repeat" description="ANK" evidence="1">
    <location>
        <begin position="226"/>
        <end position="251"/>
    </location>
</feature>
<keyword evidence="3" id="KW-1185">Reference proteome</keyword>
<evidence type="ECO:0000313" key="3">
    <source>
        <dbReference type="Proteomes" id="UP001237642"/>
    </source>
</evidence>
<evidence type="ECO:0000256" key="1">
    <source>
        <dbReference type="PROSITE-ProRule" id="PRU00023"/>
    </source>
</evidence>
<organism evidence="2 3">
    <name type="scientific">Heracleum sosnowskyi</name>
    <dbReference type="NCBI Taxonomy" id="360622"/>
    <lineage>
        <taxon>Eukaryota</taxon>
        <taxon>Viridiplantae</taxon>
        <taxon>Streptophyta</taxon>
        <taxon>Embryophyta</taxon>
        <taxon>Tracheophyta</taxon>
        <taxon>Spermatophyta</taxon>
        <taxon>Magnoliopsida</taxon>
        <taxon>eudicotyledons</taxon>
        <taxon>Gunneridae</taxon>
        <taxon>Pentapetalae</taxon>
        <taxon>asterids</taxon>
        <taxon>campanulids</taxon>
        <taxon>Apiales</taxon>
        <taxon>Apiaceae</taxon>
        <taxon>Apioideae</taxon>
        <taxon>apioid superclade</taxon>
        <taxon>Tordylieae</taxon>
        <taxon>Tordyliinae</taxon>
        <taxon>Heracleum</taxon>
    </lineage>
</organism>
<dbReference type="PANTHER" id="PTHR24121:SF22">
    <property type="entry name" value="PROTEIN ACCELERATED CELL DEATH 6-LIKE"/>
    <property type="match status" value="1"/>
</dbReference>
<reference evidence="2" key="2">
    <citation type="submission" date="2023-05" db="EMBL/GenBank/DDBJ databases">
        <authorList>
            <person name="Schelkunov M.I."/>
        </authorList>
    </citation>
    <scope>NUCLEOTIDE SEQUENCE</scope>
    <source>
        <strain evidence="2">Hsosn_3</strain>
        <tissue evidence="2">Leaf</tissue>
    </source>
</reference>